<evidence type="ECO:0000313" key="3">
    <source>
        <dbReference type="EMBL" id="MBF9237485.1"/>
    </source>
</evidence>
<sequence>MTKNRTLVLSIALGGYDLVFRNCIKSQQDYCDRLGYEYRLITDSHYKLTASVSSWLKIVLIIKALKSGYDTIFFIDADCLVRPHTPGIEQIVADTESIYVAQGYSGRINAGVIIVKNTPQSLAFFQNILDKCEIKVPQDDYALYENGHMIHYGKNSPEIKIIPRLLWNNNSEIDEKSYVQHYSGGPLRAVYLNNNSLYLKARIVYSKILNKYFTKNSDVMKGVGLKEQLLQLSEHYQM</sequence>
<dbReference type="InterPro" id="IPR008630">
    <property type="entry name" value="Glyco_trans_34"/>
</dbReference>
<organism evidence="3 4">
    <name type="scientific">Hymenobacter jeongseonensis</name>
    <dbReference type="NCBI Taxonomy" id="2791027"/>
    <lineage>
        <taxon>Bacteria</taxon>
        <taxon>Pseudomonadati</taxon>
        <taxon>Bacteroidota</taxon>
        <taxon>Cytophagia</taxon>
        <taxon>Cytophagales</taxon>
        <taxon>Hymenobacteraceae</taxon>
        <taxon>Hymenobacter</taxon>
    </lineage>
</organism>
<dbReference type="Gene3D" id="3.90.550.10">
    <property type="entry name" value="Spore Coat Polysaccharide Biosynthesis Protein SpsA, Chain A"/>
    <property type="match status" value="1"/>
</dbReference>
<comment type="caution">
    <text evidence="3">The sequence shown here is derived from an EMBL/GenBank/DDBJ whole genome shotgun (WGS) entry which is preliminary data.</text>
</comment>
<reference evidence="3 4" key="1">
    <citation type="submission" date="2020-11" db="EMBL/GenBank/DDBJ databases">
        <authorList>
            <person name="Kim M.K."/>
        </authorList>
    </citation>
    <scope>NUCLEOTIDE SEQUENCE [LARGE SCALE GENOMIC DNA]</scope>
    <source>
        <strain evidence="3 4">BT683</strain>
    </source>
</reference>
<keyword evidence="1" id="KW-0328">Glycosyltransferase</keyword>
<keyword evidence="4" id="KW-1185">Reference proteome</keyword>
<gene>
    <name evidence="3" type="ORF">I2I05_08745</name>
</gene>
<evidence type="ECO:0000313" key="4">
    <source>
        <dbReference type="Proteomes" id="UP000597617"/>
    </source>
</evidence>
<dbReference type="InterPro" id="IPR004988">
    <property type="entry name" value="DUF273"/>
</dbReference>
<dbReference type="InterPro" id="IPR029044">
    <property type="entry name" value="Nucleotide-diphossugar_trans"/>
</dbReference>
<evidence type="ECO:0000256" key="2">
    <source>
        <dbReference type="ARBA" id="ARBA00022679"/>
    </source>
</evidence>
<dbReference type="Proteomes" id="UP000597617">
    <property type="component" value="Unassembled WGS sequence"/>
</dbReference>
<dbReference type="PANTHER" id="PTHR31306:SF4">
    <property type="entry name" value="ALPHA-1,2-GALACTOSYLTRANSFERASE"/>
    <property type="match status" value="1"/>
</dbReference>
<protein>
    <submittedName>
        <fullName evidence="3">DUF273 domain-containing protein</fullName>
    </submittedName>
</protein>
<dbReference type="EMBL" id="JADQDQ010000003">
    <property type="protein sequence ID" value="MBF9237485.1"/>
    <property type="molecule type" value="Genomic_DNA"/>
</dbReference>
<name>A0ABS0II56_9BACT</name>
<keyword evidence="2" id="KW-0808">Transferase</keyword>
<dbReference type="PANTHER" id="PTHR31306">
    <property type="entry name" value="ALPHA-1,6-MANNOSYLTRANSFERASE MNN11-RELATED"/>
    <property type="match status" value="1"/>
</dbReference>
<dbReference type="SUPFAM" id="SSF53448">
    <property type="entry name" value="Nucleotide-diphospho-sugar transferases"/>
    <property type="match status" value="1"/>
</dbReference>
<proteinExistence type="predicted"/>
<accession>A0ABS0II56</accession>
<dbReference type="Pfam" id="PF03314">
    <property type="entry name" value="DUF273"/>
    <property type="match status" value="1"/>
</dbReference>
<evidence type="ECO:0000256" key="1">
    <source>
        <dbReference type="ARBA" id="ARBA00022676"/>
    </source>
</evidence>
<dbReference type="RefSeq" id="WP_196281856.1">
    <property type="nucleotide sequence ID" value="NZ_JADQDQ010000003.1"/>
</dbReference>